<dbReference type="PANTHER" id="PTHR31944">
    <property type="entry name" value="HEME-RESPONSIVE ZINC FINGER TRANSCRIPTION FACTOR HAP1"/>
    <property type="match status" value="1"/>
</dbReference>
<accession>A0A177A3X4</accession>
<protein>
    <recommendedName>
        <fullName evidence="8">Zn(2)-C6 fungal-type domain-containing protein</fullName>
    </recommendedName>
</protein>
<dbReference type="PANTHER" id="PTHR31944:SF131">
    <property type="entry name" value="HEME-RESPONSIVE ZINC FINGER TRANSCRIPTION FACTOR HAP1"/>
    <property type="match status" value="1"/>
</dbReference>
<gene>
    <name evidence="9" type="ORF">VC83_06795</name>
</gene>
<keyword evidence="5" id="KW-0804">Transcription</keyword>
<dbReference type="EMBL" id="KV441404">
    <property type="protein sequence ID" value="OAF56300.1"/>
    <property type="molecule type" value="Genomic_DNA"/>
</dbReference>
<proteinExistence type="predicted"/>
<evidence type="ECO:0000256" key="3">
    <source>
        <dbReference type="ARBA" id="ARBA00023015"/>
    </source>
</evidence>
<evidence type="ECO:0000259" key="8">
    <source>
        <dbReference type="PROSITE" id="PS50048"/>
    </source>
</evidence>
<dbReference type="RefSeq" id="XP_024321596.1">
    <property type="nucleotide sequence ID" value="XM_024470383.1"/>
</dbReference>
<keyword evidence="6" id="KW-0539">Nucleus</keyword>
<dbReference type="Proteomes" id="UP000077154">
    <property type="component" value="Unassembled WGS sequence"/>
</dbReference>
<reference evidence="9" key="1">
    <citation type="submission" date="2016-03" db="EMBL/GenBank/DDBJ databases">
        <title>Updated assembly of Pseudogymnoascus destructans, the fungus causing white-nose syndrome of bats.</title>
        <authorList>
            <person name="Palmer J.M."/>
            <person name="Drees K.P."/>
            <person name="Foster J.T."/>
            <person name="Lindner D.L."/>
        </authorList>
    </citation>
    <scope>NUCLEOTIDE SEQUENCE [LARGE SCALE GENOMIC DNA]</scope>
    <source>
        <strain evidence="9">20631-21</strain>
    </source>
</reference>
<evidence type="ECO:0000256" key="5">
    <source>
        <dbReference type="ARBA" id="ARBA00023163"/>
    </source>
</evidence>
<name>A0A177A3X4_9PEZI</name>
<evidence type="ECO:0000256" key="4">
    <source>
        <dbReference type="ARBA" id="ARBA00023125"/>
    </source>
</evidence>
<keyword evidence="3" id="KW-0805">Transcription regulation</keyword>
<feature type="compositionally biased region" description="Acidic residues" evidence="7">
    <location>
        <begin position="117"/>
        <end position="131"/>
    </location>
</feature>
<evidence type="ECO:0000256" key="2">
    <source>
        <dbReference type="ARBA" id="ARBA00022833"/>
    </source>
</evidence>
<keyword evidence="1" id="KW-0479">Metal-binding</keyword>
<dbReference type="InterPro" id="IPR001138">
    <property type="entry name" value="Zn2Cys6_DnaBD"/>
</dbReference>
<evidence type="ECO:0000256" key="6">
    <source>
        <dbReference type="ARBA" id="ARBA00023242"/>
    </source>
</evidence>
<evidence type="ECO:0000256" key="1">
    <source>
        <dbReference type="ARBA" id="ARBA00022723"/>
    </source>
</evidence>
<evidence type="ECO:0000256" key="7">
    <source>
        <dbReference type="SAM" id="MobiDB-lite"/>
    </source>
</evidence>
<dbReference type="InterPro" id="IPR051430">
    <property type="entry name" value="Fungal_TF_Env_Response"/>
</dbReference>
<evidence type="ECO:0000313" key="9">
    <source>
        <dbReference type="EMBL" id="OAF56300.1"/>
    </source>
</evidence>
<dbReference type="SUPFAM" id="SSF57701">
    <property type="entry name" value="Zn2/Cys6 DNA-binding domain"/>
    <property type="match status" value="1"/>
</dbReference>
<sequence length="268" mass="29565">MCPFVRNRVPLSCAPCRHKKLKCSRSIPCENCIRRGDAAGCAYAAPGPRRKAAPPGSSPDDMQNRIDRLEGLVLSLMTNGSTARTDSSGGGGGERRSGSTSTSTADDDGEMEKIKEEEEYGEGEEGGESDVDAVANSFGVLKVDAETEKTMYIGDSHWHLVLSDIAEVRNYFTNHKRELDNQYKKVNETSAASQMPDFLFQGLAPTTEIELRAGLPPRAKVESLRASSTRSIRSCKCCTTRRSMSGSRRFSRTRRARVWRGWVCSTRR</sequence>
<dbReference type="GeneID" id="36289850"/>
<dbReference type="CDD" id="cd00067">
    <property type="entry name" value="GAL4"/>
    <property type="match status" value="1"/>
</dbReference>
<dbReference type="PROSITE" id="PS00463">
    <property type="entry name" value="ZN2_CY6_FUNGAL_1"/>
    <property type="match status" value="1"/>
</dbReference>
<dbReference type="GO" id="GO:0001228">
    <property type="term" value="F:DNA-binding transcription activator activity, RNA polymerase II-specific"/>
    <property type="evidence" value="ECO:0007669"/>
    <property type="project" value="TreeGrafter"/>
</dbReference>
<organism evidence="9">
    <name type="scientific">Pseudogymnoascus destructans</name>
    <dbReference type="NCBI Taxonomy" id="655981"/>
    <lineage>
        <taxon>Eukaryota</taxon>
        <taxon>Fungi</taxon>
        <taxon>Dikarya</taxon>
        <taxon>Ascomycota</taxon>
        <taxon>Pezizomycotina</taxon>
        <taxon>Leotiomycetes</taxon>
        <taxon>Thelebolales</taxon>
        <taxon>Thelebolaceae</taxon>
        <taxon>Pseudogymnoascus</taxon>
    </lineage>
</organism>
<dbReference type="OrthoDB" id="5358763at2759"/>
<dbReference type="PROSITE" id="PS50048">
    <property type="entry name" value="ZN2_CY6_FUNGAL_2"/>
    <property type="match status" value="1"/>
</dbReference>
<dbReference type="Pfam" id="PF00172">
    <property type="entry name" value="Zn_clus"/>
    <property type="match status" value="1"/>
</dbReference>
<dbReference type="GO" id="GO:0000978">
    <property type="term" value="F:RNA polymerase II cis-regulatory region sequence-specific DNA binding"/>
    <property type="evidence" value="ECO:0007669"/>
    <property type="project" value="TreeGrafter"/>
</dbReference>
<dbReference type="AlphaFoldDB" id="A0A177A3X4"/>
<dbReference type="GO" id="GO:0005634">
    <property type="term" value="C:nucleus"/>
    <property type="evidence" value="ECO:0007669"/>
    <property type="project" value="TreeGrafter"/>
</dbReference>
<dbReference type="Gene3D" id="4.10.240.10">
    <property type="entry name" value="Zn(2)-C6 fungal-type DNA-binding domain"/>
    <property type="match status" value="1"/>
</dbReference>
<dbReference type="InterPro" id="IPR036864">
    <property type="entry name" value="Zn2-C6_fun-type_DNA-bd_sf"/>
</dbReference>
<keyword evidence="4" id="KW-0238">DNA-binding</keyword>
<feature type="domain" description="Zn(2)-C6 fungal-type" evidence="8">
    <location>
        <begin position="12"/>
        <end position="43"/>
    </location>
</feature>
<dbReference type="GO" id="GO:0008270">
    <property type="term" value="F:zinc ion binding"/>
    <property type="evidence" value="ECO:0007669"/>
    <property type="project" value="InterPro"/>
</dbReference>
<dbReference type="SMART" id="SM00066">
    <property type="entry name" value="GAL4"/>
    <property type="match status" value="1"/>
</dbReference>
<feature type="region of interest" description="Disordered" evidence="7">
    <location>
        <begin position="80"/>
        <end position="131"/>
    </location>
</feature>
<dbReference type="VEuPathDB" id="FungiDB:GMDG_08572"/>
<keyword evidence="2" id="KW-0862">Zinc</keyword>